<evidence type="ECO:0000313" key="1">
    <source>
        <dbReference type="EMBL" id="QCG76003.1"/>
    </source>
</evidence>
<gene>
    <name evidence="1" type="ORF">EST35_0121</name>
</gene>
<evidence type="ECO:0000313" key="2">
    <source>
        <dbReference type="Proteomes" id="UP000316733"/>
    </source>
</evidence>
<name>A0A4Y5JX94_9CAUD</name>
<protein>
    <submittedName>
        <fullName evidence="1">Uncharacterized protein</fullName>
    </submittedName>
</protein>
<proteinExistence type="predicted"/>
<dbReference type="EMBL" id="MK797984">
    <property type="protein sequence ID" value="QCG76003.1"/>
    <property type="molecule type" value="Genomic_DNA"/>
</dbReference>
<keyword evidence="2" id="KW-1185">Reference proteome</keyword>
<accession>A0A4Y5JX94</accession>
<dbReference type="Proteomes" id="UP000316733">
    <property type="component" value="Segment"/>
</dbReference>
<reference evidence="2" key="1">
    <citation type="journal article" date="2020" name="bioRxiv">
        <title>Integrative omics analysis of Pseudomonas aeruginosa virus PA5oct highlights the molecular complexity of jumbo phages.</title>
        <authorList>
            <person name="Lood C."/>
            <person name="Danis-Wlodarczyk K."/>
            <person name="Blasdel B.G."/>
            <person name="Jang H.B."/>
            <person name="Vandenheuvel D."/>
            <person name="Briers Y."/>
            <person name="Noben J.-P."/>
            <person name="van Noort V."/>
            <person name="Drulis-Kawa Z."/>
            <person name="Lavigne R."/>
        </authorList>
    </citation>
    <scope>NUCLEOTIDE SEQUENCE [LARGE SCALE GENOMIC DNA]</scope>
</reference>
<organism evidence="1 2">
    <name type="scientific">Pseudomonas phage vB_PaeM_PA5oct</name>
    <dbReference type="NCBI Taxonomy" id="2163605"/>
    <lineage>
        <taxon>Viruses</taxon>
        <taxon>Duplodnaviria</taxon>
        <taxon>Heunggongvirae</taxon>
        <taxon>Uroviricota</taxon>
        <taxon>Caudoviricetes</taxon>
        <taxon>Arenbergviridae</taxon>
        <taxon>Wroclawvirus</taxon>
        <taxon>Wroclawvirus PA5oct</taxon>
    </lineage>
</organism>
<sequence>MLTISSVELAYVNTTCLFRASMLLREMPGSNIRVYLGKKVQTMVMLSRTLPVKIGYIPQKG</sequence>